<evidence type="ECO:0000256" key="6">
    <source>
        <dbReference type="ARBA" id="ARBA00022842"/>
    </source>
</evidence>
<feature type="binding site" evidence="11">
    <location>
        <begin position="368"/>
        <end position="371"/>
    </location>
    <ligand>
        <name>substrate</name>
    </ligand>
</feature>
<feature type="binding site" evidence="9 12">
    <location>
        <position position="289"/>
    </location>
    <ligand>
        <name>Mg(2+)</name>
        <dbReference type="ChEBI" id="CHEBI:18420"/>
    </ligand>
</feature>
<dbReference type="AlphaFoldDB" id="A0A2M7QF79"/>
<proteinExistence type="inferred from homology"/>
<dbReference type="SMART" id="SM01193">
    <property type="entry name" value="Enolase_N"/>
    <property type="match status" value="1"/>
</dbReference>
<dbReference type="GO" id="GO:0000287">
    <property type="term" value="F:magnesium ion binding"/>
    <property type="evidence" value="ECO:0007669"/>
    <property type="project" value="UniProtKB-UniRule"/>
</dbReference>
<dbReference type="Gene3D" id="3.20.20.120">
    <property type="entry name" value="Enolase-like C-terminal domain"/>
    <property type="match status" value="1"/>
</dbReference>
<feature type="binding site" evidence="11">
    <location>
        <position position="316"/>
    </location>
    <ligand>
        <name>substrate</name>
    </ligand>
</feature>
<keyword evidence="9 12" id="KW-0479">Metal-binding</keyword>
<evidence type="ECO:0000259" key="13">
    <source>
        <dbReference type="SMART" id="SM01192"/>
    </source>
</evidence>
<evidence type="ECO:0000256" key="10">
    <source>
        <dbReference type="PIRSR" id="PIRSR001400-1"/>
    </source>
</evidence>
<evidence type="ECO:0000256" key="4">
    <source>
        <dbReference type="ARBA" id="ARBA00017068"/>
    </source>
</evidence>
<feature type="binding site" evidence="11">
    <location>
        <position position="168"/>
    </location>
    <ligand>
        <name>substrate</name>
    </ligand>
</feature>
<feature type="binding site" evidence="11">
    <location>
        <position position="159"/>
    </location>
    <ligand>
        <name>substrate</name>
    </ligand>
</feature>
<evidence type="ECO:0000256" key="7">
    <source>
        <dbReference type="ARBA" id="ARBA00023152"/>
    </source>
</evidence>
<feature type="binding site" evidence="9 12">
    <location>
        <position position="246"/>
    </location>
    <ligand>
        <name>Mg(2+)</name>
        <dbReference type="ChEBI" id="CHEBI:18420"/>
    </ligand>
</feature>
<dbReference type="InterPro" id="IPR029017">
    <property type="entry name" value="Enolase-like_N"/>
</dbReference>
<feature type="active site" description="Proton acceptor" evidence="9 10">
    <location>
        <position position="341"/>
    </location>
</feature>
<organism evidence="15 16">
    <name type="scientific">Candidatus Roizmanbacteria bacterium CG_4_10_14_0_8_um_filter_39_9</name>
    <dbReference type="NCBI Taxonomy" id="1974829"/>
    <lineage>
        <taxon>Bacteria</taxon>
        <taxon>Candidatus Roizmaniibacteriota</taxon>
    </lineage>
</organism>
<evidence type="ECO:0000256" key="8">
    <source>
        <dbReference type="ARBA" id="ARBA00023239"/>
    </source>
</evidence>
<name>A0A2M7QF79_9BACT</name>
<evidence type="ECO:0000259" key="14">
    <source>
        <dbReference type="SMART" id="SM01193"/>
    </source>
</evidence>
<dbReference type="InterPro" id="IPR020811">
    <property type="entry name" value="Enolase_N"/>
</dbReference>
<dbReference type="GO" id="GO:0006096">
    <property type="term" value="P:glycolytic process"/>
    <property type="evidence" value="ECO:0007669"/>
    <property type="project" value="UniProtKB-UniRule"/>
</dbReference>
<evidence type="ECO:0000256" key="12">
    <source>
        <dbReference type="PIRSR" id="PIRSR001400-3"/>
    </source>
</evidence>
<dbReference type="PIRSF" id="PIRSF001400">
    <property type="entry name" value="Enolase"/>
    <property type="match status" value="1"/>
</dbReference>
<feature type="binding site" evidence="9">
    <location>
        <position position="392"/>
    </location>
    <ligand>
        <name>(2R)-2-phosphoglycerate</name>
        <dbReference type="ChEBI" id="CHEBI:58289"/>
    </ligand>
</feature>
<dbReference type="Gene3D" id="3.30.390.10">
    <property type="entry name" value="Enolase-like, N-terminal domain"/>
    <property type="match status" value="1"/>
</dbReference>
<dbReference type="EMBL" id="PFLF01000022">
    <property type="protein sequence ID" value="PIY69412.1"/>
    <property type="molecule type" value="Genomic_DNA"/>
</dbReference>
<feature type="binding site" evidence="9">
    <location>
        <position position="167"/>
    </location>
    <ligand>
        <name>(2R)-2-phosphoglycerate</name>
        <dbReference type="ChEBI" id="CHEBI:58289"/>
    </ligand>
</feature>
<evidence type="ECO:0000256" key="2">
    <source>
        <dbReference type="ARBA" id="ARBA00009604"/>
    </source>
</evidence>
<keyword evidence="5 9" id="KW-0964">Secreted</keyword>
<evidence type="ECO:0000313" key="15">
    <source>
        <dbReference type="EMBL" id="PIY69412.1"/>
    </source>
</evidence>
<dbReference type="CDD" id="cd03313">
    <property type="entry name" value="enolase"/>
    <property type="match status" value="1"/>
</dbReference>
<dbReference type="GO" id="GO:0004634">
    <property type="term" value="F:phosphopyruvate hydratase activity"/>
    <property type="evidence" value="ECO:0007669"/>
    <property type="project" value="UniProtKB-UniRule"/>
</dbReference>
<keyword evidence="15" id="KW-0670">Pyruvate</keyword>
<dbReference type="SUPFAM" id="SSF51604">
    <property type="entry name" value="Enolase C-terminal domain-like"/>
    <property type="match status" value="1"/>
</dbReference>
<comment type="subcellular location">
    <subcellularLocation>
        <location evidence="9">Cytoplasm</location>
    </subcellularLocation>
    <subcellularLocation>
        <location evidence="9">Secreted</location>
    </subcellularLocation>
    <subcellularLocation>
        <location evidence="9">Cell surface</location>
    </subcellularLocation>
    <text evidence="9">Fractions of enolase are present in both the cytoplasm and on the cell surface.</text>
</comment>
<feature type="binding site" evidence="9">
    <location>
        <position position="371"/>
    </location>
    <ligand>
        <name>(2R)-2-phosphoglycerate</name>
        <dbReference type="ChEBI" id="CHEBI:58289"/>
    </ligand>
</feature>
<keyword evidence="6 9" id="KW-0460">Magnesium</keyword>
<feature type="active site" description="Proton donor" evidence="9 10">
    <location>
        <position position="209"/>
    </location>
</feature>
<dbReference type="SUPFAM" id="SSF54826">
    <property type="entry name" value="Enolase N-terminal domain-like"/>
    <property type="match status" value="1"/>
</dbReference>
<protein>
    <recommendedName>
        <fullName evidence="4 9">Enolase</fullName>
        <ecNumber evidence="3 9">4.2.1.11</ecNumber>
    </recommendedName>
    <alternativeName>
        <fullName evidence="9">2-phospho-D-glycerate hydro-lyase</fullName>
    </alternativeName>
    <alternativeName>
        <fullName evidence="9">2-phosphoglycerate dehydratase</fullName>
    </alternativeName>
</protein>
<feature type="domain" description="Enolase C-terminal TIM barrel" evidence="13">
    <location>
        <begin position="143"/>
        <end position="429"/>
    </location>
</feature>
<gene>
    <name evidence="9" type="primary">eno</name>
    <name evidence="15" type="ORF">COY90_00780</name>
</gene>
<keyword evidence="9" id="KW-0963">Cytoplasm</keyword>
<dbReference type="PROSITE" id="PS00164">
    <property type="entry name" value="ENOLASE"/>
    <property type="match status" value="1"/>
</dbReference>
<dbReference type="PANTHER" id="PTHR11902:SF1">
    <property type="entry name" value="ENOLASE"/>
    <property type="match status" value="1"/>
</dbReference>
<dbReference type="InterPro" id="IPR036849">
    <property type="entry name" value="Enolase-like_C_sf"/>
</dbReference>
<dbReference type="EC" id="4.2.1.11" evidence="3 9"/>
<dbReference type="SFLD" id="SFLDG00178">
    <property type="entry name" value="enolase"/>
    <property type="match status" value="1"/>
</dbReference>
<dbReference type="GO" id="GO:0005576">
    <property type="term" value="C:extracellular region"/>
    <property type="evidence" value="ECO:0007669"/>
    <property type="project" value="UniProtKB-SubCell"/>
</dbReference>
<evidence type="ECO:0000256" key="3">
    <source>
        <dbReference type="ARBA" id="ARBA00012058"/>
    </source>
</evidence>
<dbReference type="GO" id="GO:0000015">
    <property type="term" value="C:phosphopyruvate hydratase complex"/>
    <property type="evidence" value="ECO:0007669"/>
    <property type="project" value="InterPro"/>
</dbReference>
<dbReference type="Proteomes" id="UP000230108">
    <property type="component" value="Unassembled WGS sequence"/>
</dbReference>
<reference evidence="16" key="1">
    <citation type="submission" date="2017-09" db="EMBL/GenBank/DDBJ databases">
        <title>Depth-based differentiation of microbial function through sediment-hosted aquifers and enrichment of novel symbionts in the deep terrestrial subsurface.</title>
        <authorList>
            <person name="Probst A.J."/>
            <person name="Ladd B."/>
            <person name="Jarett J.K."/>
            <person name="Geller-Mcgrath D.E."/>
            <person name="Sieber C.M.K."/>
            <person name="Emerson J.B."/>
            <person name="Anantharaman K."/>
            <person name="Thomas B.C."/>
            <person name="Malmstrom R."/>
            <person name="Stieglmeier M."/>
            <person name="Klingl A."/>
            <person name="Woyke T."/>
            <person name="Ryan C.M."/>
            <person name="Banfield J.F."/>
        </authorList>
    </citation>
    <scope>NUCLEOTIDE SEQUENCE [LARGE SCALE GENOMIC DNA]</scope>
</reference>
<feature type="binding site" evidence="9 12">
    <location>
        <position position="316"/>
    </location>
    <ligand>
        <name>Mg(2+)</name>
        <dbReference type="ChEBI" id="CHEBI:18420"/>
    </ligand>
</feature>
<dbReference type="InterPro" id="IPR020809">
    <property type="entry name" value="Enolase_CS"/>
</dbReference>
<dbReference type="InterPro" id="IPR020810">
    <property type="entry name" value="Enolase_C"/>
</dbReference>
<dbReference type="NCBIfam" id="TIGR01060">
    <property type="entry name" value="eno"/>
    <property type="match status" value="1"/>
</dbReference>
<keyword evidence="8 9" id="KW-0456">Lyase</keyword>
<dbReference type="InterPro" id="IPR000941">
    <property type="entry name" value="Enolase"/>
</dbReference>
<evidence type="ECO:0000256" key="1">
    <source>
        <dbReference type="ARBA" id="ARBA00005031"/>
    </source>
</evidence>
<feature type="domain" description="Enolase N-terminal" evidence="14">
    <location>
        <begin position="3"/>
        <end position="133"/>
    </location>
</feature>
<comment type="function">
    <text evidence="9">Catalyzes the reversible conversion of 2-phosphoglycerate (2-PG) into phosphoenolpyruvate (PEP). It is essential for the degradation of carbohydrates via glycolysis.</text>
</comment>
<comment type="catalytic activity">
    <reaction evidence="9">
        <text>(2R)-2-phosphoglycerate = phosphoenolpyruvate + H2O</text>
        <dbReference type="Rhea" id="RHEA:10164"/>
        <dbReference type="ChEBI" id="CHEBI:15377"/>
        <dbReference type="ChEBI" id="CHEBI:58289"/>
        <dbReference type="ChEBI" id="CHEBI:58702"/>
        <dbReference type="EC" id="4.2.1.11"/>
    </reaction>
</comment>
<dbReference type="PANTHER" id="PTHR11902">
    <property type="entry name" value="ENOLASE"/>
    <property type="match status" value="1"/>
</dbReference>
<keyword evidence="7 9" id="KW-0324">Glycolysis</keyword>
<dbReference type="SMART" id="SM01192">
    <property type="entry name" value="Enolase_C"/>
    <property type="match status" value="1"/>
</dbReference>
<feature type="binding site" evidence="11">
    <location>
        <position position="392"/>
    </location>
    <ligand>
        <name>substrate</name>
    </ligand>
</feature>
<comment type="cofactor">
    <cofactor evidence="9">
        <name>Mg(2+)</name>
        <dbReference type="ChEBI" id="CHEBI:18420"/>
    </cofactor>
    <text evidence="9">Binds a second Mg(2+) ion via substrate during catalysis.</text>
</comment>
<sequence>MKITSLKAQEILDSRGNPTIECVTTLSDGSTGWAAVPSGASTGKYEAVELRDSDPKRFGGQGVLLAVANVNNVLSKVVMGLDASDQAQLDRKMIDADGTENKAKLGANAILSVSMSAARAAAASEKKPLYEYLSKFNPDYKDTYIMPLTMLNVLNGGKHGNWASDIQEYILFPTGATNTCDSIRMGVEVYHALKKILKGKGYSVAVGDEGGYAPQFQSNEEPFQIMMDAIIEAGYTPGKDFNLGIDGAASEFYKEGKYHLKKEGLVLSTDELVEFYLNLWKKYPIVSMEDIFDQDDWYGFKQLYIKSEGNMQVMGDDLFVTNIKRLKRGIDEKTCNSILIKLNQIGTVSETVSAILMARTAGMTAIVSHRSAETEDAFMADFVVAMGTGQIKTGAPARSERTAKYNQLMRIERELGDKATYAQFPFKRRSL</sequence>
<dbReference type="SFLD" id="SFLDF00002">
    <property type="entry name" value="enolase"/>
    <property type="match status" value="1"/>
</dbReference>
<dbReference type="HAMAP" id="MF_00318">
    <property type="entry name" value="Enolase"/>
    <property type="match status" value="1"/>
</dbReference>
<dbReference type="UniPathway" id="UPA00109">
    <property type="reaction ID" value="UER00187"/>
</dbReference>
<feature type="binding site" evidence="9">
    <location>
        <position position="341"/>
    </location>
    <ligand>
        <name>(2R)-2-phosphoglycerate</name>
        <dbReference type="ChEBI" id="CHEBI:58289"/>
    </ligand>
</feature>
<comment type="caution">
    <text evidence="15">The sequence shown here is derived from an EMBL/GenBank/DDBJ whole genome shotgun (WGS) entry which is preliminary data.</text>
</comment>
<feature type="binding site" evidence="9">
    <location>
        <position position="370"/>
    </location>
    <ligand>
        <name>(2R)-2-phosphoglycerate</name>
        <dbReference type="ChEBI" id="CHEBI:58289"/>
    </ligand>
</feature>
<comment type="similarity">
    <text evidence="2 9">Belongs to the enolase family.</text>
</comment>
<accession>A0A2M7QF79</accession>
<comment type="cofactor">
    <cofactor evidence="12">
        <name>Mg(2+)</name>
        <dbReference type="ChEBI" id="CHEBI:18420"/>
    </cofactor>
    <text evidence="12">Mg(2+) is required for catalysis and for stabilizing the dimer.</text>
</comment>
<comment type="pathway">
    <text evidence="1 9">Carbohydrate degradation; glycolysis; pyruvate from D-glyceraldehyde 3-phosphate: step 4/5.</text>
</comment>
<evidence type="ECO:0000256" key="5">
    <source>
        <dbReference type="ARBA" id="ARBA00022525"/>
    </source>
</evidence>
<dbReference type="Pfam" id="PF00113">
    <property type="entry name" value="Enolase_C"/>
    <property type="match status" value="1"/>
</dbReference>
<feature type="binding site" evidence="11">
    <location>
        <position position="289"/>
    </location>
    <ligand>
        <name>substrate</name>
    </ligand>
</feature>
<evidence type="ECO:0000313" key="16">
    <source>
        <dbReference type="Proteomes" id="UP000230108"/>
    </source>
</evidence>
<dbReference type="PRINTS" id="PR00148">
    <property type="entry name" value="ENOLASE"/>
</dbReference>
<dbReference type="GO" id="GO:0009986">
    <property type="term" value="C:cell surface"/>
    <property type="evidence" value="ECO:0007669"/>
    <property type="project" value="UniProtKB-SubCell"/>
</dbReference>
<dbReference type="SFLD" id="SFLDS00001">
    <property type="entry name" value="Enolase"/>
    <property type="match status" value="1"/>
</dbReference>
<evidence type="ECO:0000256" key="11">
    <source>
        <dbReference type="PIRSR" id="PIRSR001400-2"/>
    </source>
</evidence>
<evidence type="ECO:0000256" key="9">
    <source>
        <dbReference type="HAMAP-Rule" id="MF_00318"/>
    </source>
</evidence>
<dbReference type="Pfam" id="PF03952">
    <property type="entry name" value="Enolase_N"/>
    <property type="match status" value="1"/>
</dbReference>